<sequence>MGIDRIVIGIPSPKFKINNDSTDQALINELTKKYVYEKNHYIKQQHYIKHTILNMTKYKIENQKNNARCYSIYSDNAVKNKRLCAITIGRNHGNYFLNIAINPSNLSQDDLFELQGLFSILFNNHYEEIYQKGVVSHFEFFIDVSDIHIADLLLIDEGRRKTTLFKGTTYHGCRKSPLVCTMYDKAAQQKLGGALTRIEARINRRDIKFSDLVENGISNPFEKFFVVHKNSLQLIAQEWKQPQLVDLIQELGVYGATQGNPSARKKILERLHEHTVSWWQPQLFWEAHRKMLLEFKPAFLGGSLDEDQCPVML</sequence>
<name>A0A2T5H0D3_9PROT</name>
<dbReference type="AlphaFoldDB" id="A0A2T5H0D3"/>
<protein>
    <recommendedName>
        <fullName evidence="3">Replication initiation factor</fullName>
    </recommendedName>
</protein>
<evidence type="ECO:0000313" key="1">
    <source>
        <dbReference type="EMBL" id="PTQ65044.1"/>
    </source>
</evidence>
<accession>A0A2T5H0D3</accession>
<dbReference type="EMBL" id="QAOI01000062">
    <property type="protein sequence ID" value="PTQ65044.1"/>
    <property type="molecule type" value="Genomic_DNA"/>
</dbReference>
<organism evidence="1 2">
    <name type="scientific">Nitrosomonas oligotropha</name>
    <dbReference type="NCBI Taxonomy" id="42354"/>
    <lineage>
        <taxon>Bacteria</taxon>
        <taxon>Pseudomonadati</taxon>
        <taxon>Pseudomonadota</taxon>
        <taxon>Betaproteobacteria</taxon>
        <taxon>Nitrosomonadales</taxon>
        <taxon>Nitrosomonadaceae</taxon>
        <taxon>Nitrosomonas</taxon>
    </lineage>
</organism>
<evidence type="ECO:0008006" key="3">
    <source>
        <dbReference type="Google" id="ProtNLM"/>
    </source>
</evidence>
<proteinExistence type="predicted"/>
<evidence type="ECO:0000313" key="2">
    <source>
        <dbReference type="Proteomes" id="UP000244128"/>
    </source>
</evidence>
<gene>
    <name evidence="1" type="ORF">C8R26_1621</name>
</gene>
<dbReference type="Proteomes" id="UP000244128">
    <property type="component" value="Unassembled WGS sequence"/>
</dbReference>
<reference evidence="1 2" key="1">
    <citation type="submission" date="2018-04" db="EMBL/GenBank/DDBJ databases">
        <title>Active sludge and wastewater microbial communities from Klosterneuburg, Austria.</title>
        <authorList>
            <person name="Wagner M."/>
        </authorList>
    </citation>
    <scope>NUCLEOTIDE SEQUENCE [LARGE SCALE GENOMIC DNA]</scope>
    <source>
        <strain evidence="1 2">Nm49</strain>
    </source>
</reference>
<comment type="caution">
    <text evidence="1">The sequence shown here is derived from an EMBL/GenBank/DDBJ whole genome shotgun (WGS) entry which is preliminary data.</text>
</comment>
<dbReference type="RefSeq" id="WP_107804583.1">
    <property type="nucleotide sequence ID" value="NZ_QAOI01000062.1"/>
</dbReference>